<evidence type="ECO:0000313" key="4">
    <source>
        <dbReference type="Proteomes" id="UP000237881"/>
    </source>
</evidence>
<proteinExistence type="predicted"/>
<evidence type="ECO:0000313" key="5">
    <source>
        <dbReference type="Proteomes" id="UP000239698"/>
    </source>
</evidence>
<reference evidence="4 5" key="1">
    <citation type="submission" date="2018-02" db="EMBL/GenBank/DDBJ databases">
        <title>Bacteriophage NCPPB3778 and a type I-E CRISPR drive the evolution of the US Biological Select Agent, Rathayibacter toxicus.</title>
        <authorList>
            <person name="Davis E.W.II."/>
            <person name="Tabima J.F."/>
            <person name="Weisberg A.J."/>
            <person name="Lopes L.D."/>
            <person name="Wiseman M.S."/>
            <person name="Wiseman M.S."/>
            <person name="Pupko T."/>
            <person name="Belcher M.S."/>
            <person name="Sechler A.J."/>
            <person name="Tancos M.A."/>
            <person name="Schroeder B.K."/>
            <person name="Murray T.D."/>
            <person name="Luster D.G."/>
            <person name="Schneider W.L."/>
            <person name="Rogers E."/>
            <person name="Andreote F.D."/>
            <person name="Grunwald N.J."/>
            <person name="Putnam M.L."/>
            <person name="Chang J.H."/>
        </authorList>
    </citation>
    <scope>NUCLEOTIDE SEQUENCE [LARGE SCALE GENOMIC DNA]</scope>
    <source>
        <strain evidence="3 5">AY1D6</strain>
        <strain evidence="2 4">AY1I9</strain>
    </source>
</reference>
<dbReference type="EMBL" id="PSVT01000055">
    <property type="protein sequence ID" value="PPH72092.1"/>
    <property type="molecule type" value="Genomic_DNA"/>
</dbReference>
<sequence length="139" mass="15493">MQNDVRVRLRLDDGSSLCGIDLPVVEFLATRDESRAVGHLGPDPLRSDWDADEAVRRLSRLPDRPVGDHAARFLLAPLCARIYLSMFPPREGESGPSRMPSPPQPRTIRVKDGQQVVSNPTPFRVTPVSQVPKPNPRPR</sequence>
<evidence type="ECO:0000313" key="3">
    <source>
        <dbReference type="EMBL" id="PPH72092.1"/>
    </source>
</evidence>
<feature type="region of interest" description="Disordered" evidence="1">
    <location>
        <begin position="88"/>
        <end position="139"/>
    </location>
</feature>
<organism evidence="2 4">
    <name type="scientific">Rathayibacter rathayi</name>
    <name type="common">Corynebacterium rathayi</name>
    <dbReference type="NCBI Taxonomy" id="33887"/>
    <lineage>
        <taxon>Bacteria</taxon>
        <taxon>Bacillati</taxon>
        <taxon>Actinomycetota</taxon>
        <taxon>Actinomycetes</taxon>
        <taxon>Micrococcales</taxon>
        <taxon>Microbacteriaceae</taxon>
        <taxon>Rathayibacter</taxon>
    </lineage>
</organism>
<dbReference type="RefSeq" id="WP_104249238.1">
    <property type="nucleotide sequence ID" value="NZ_PSUD01000013.1"/>
</dbReference>
<comment type="caution">
    <text evidence="2">The sequence shown here is derived from an EMBL/GenBank/DDBJ whole genome shotgun (WGS) entry which is preliminary data.</text>
</comment>
<name>A0ABD6W7Z3_RATRA</name>
<dbReference type="EMBL" id="PSUL01000017">
    <property type="protein sequence ID" value="PPF13864.1"/>
    <property type="molecule type" value="Genomic_DNA"/>
</dbReference>
<accession>A0ABD6W7Z3</accession>
<evidence type="ECO:0000313" key="2">
    <source>
        <dbReference type="EMBL" id="PPF13864.1"/>
    </source>
</evidence>
<dbReference type="Proteomes" id="UP000237881">
    <property type="component" value="Unassembled WGS sequence"/>
</dbReference>
<gene>
    <name evidence="2" type="ORF">C5C04_08505</name>
    <name evidence="3" type="ORF">C5C40_14925</name>
</gene>
<keyword evidence="5" id="KW-1185">Reference proteome</keyword>
<dbReference type="Proteomes" id="UP000239698">
    <property type="component" value="Unassembled WGS sequence"/>
</dbReference>
<dbReference type="AlphaFoldDB" id="A0ABD6W7Z3"/>
<protein>
    <submittedName>
        <fullName evidence="2">Uncharacterized protein</fullName>
    </submittedName>
</protein>
<evidence type="ECO:0000256" key="1">
    <source>
        <dbReference type="SAM" id="MobiDB-lite"/>
    </source>
</evidence>